<dbReference type="Pfam" id="PF08477">
    <property type="entry name" value="Roc"/>
    <property type="match status" value="1"/>
</dbReference>
<dbReference type="PROSITE" id="PS51424">
    <property type="entry name" value="ROC"/>
    <property type="match status" value="1"/>
</dbReference>
<accession>A0A9X0A3T0</accession>
<comment type="caution">
    <text evidence="6">The sequence shown here is derived from an EMBL/GenBank/DDBJ whole genome shotgun (WGS) entry which is preliminary data.</text>
</comment>
<dbReference type="SUPFAM" id="SSF48403">
    <property type="entry name" value="Ankyrin repeat"/>
    <property type="match status" value="1"/>
</dbReference>
<dbReference type="OrthoDB" id="5953486at2759"/>
<dbReference type="Proteomes" id="UP001163046">
    <property type="component" value="Unassembled WGS sequence"/>
</dbReference>
<dbReference type="InterPro" id="IPR027417">
    <property type="entry name" value="P-loop_NTPase"/>
</dbReference>
<dbReference type="PANTHER" id="PTHR47679">
    <property type="entry name" value="PROTEIN TORNADO 1"/>
    <property type="match status" value="1"/>
</dbReference>
<evidence type="ECO:0000313" key="6">
    <source>
        <dbReference type="EMBL" id="KAJ7391059.1"/>
    </source>
</evidence>
<dbReference type="Gene3D" id="3.40.50.300">
    <property type="entry name" value="P-loop containing nucleotide triphosphate hydrolases"/>
    <property type="match status" value="1"/>
</dbReference>
<dbReference type="GO" id="GO:0000166">
    <property type="term" value="F:nucleotide binding"/>
    <property type="evidence" value="ECO:0007669"/>
    <property type="project" value="UniProtKB-KW"/>
</dbReference>
<keyword evidence="7" id="KW-1185">Reference proteome</keyword>
<protein>
    <recommendedName>
        <fullName evidence="5">Roc domain-containing protein</fullName>
    </recommendedName>
</protein>
<evidence type="ECO:0000256" key="1">
    <source>
        <dbReference type="ARBA" id="ARBA00001946"/>
    </source>
</evidence>
<keyword evidence="3" id="KW-0547">Nucleotide-binding</keyword>
<evidence type="ECO:0000259" key="5">
    <source>
        <dbReference type="PROSITE" id="PS51424"/>
    </source>
</evidence>
<evidence type="ECO:0000256" key="4">
    <source>
        <dbReference type="SAM" id="MobiDB-lite"/>
    </source>
</evidence>
<feature type="domain" description="Roc" evidence="5">
    <location>
        <begin position="158"/>
        <end position="463"/>
    </location>
</feature>
<dbReference type="PANTHER" id="PTHR47679:SF2">
    <property type="entry name" value="C-TERMINAL OF ROC (COR) DOMAIN-CONTAINING PROTEIN"/>
    <property type="match status" value="1"/>
</dbReference>
<reference evidence="6" key="1">
    <citation type="submission" date="2023-01" db="EMBL/GenBank/DDBJ databases">
        <title>Genome assembly of the deep-sea coral Lophelia pertusa.</title>
        <authorList>
            <person name="Herrera S."/>
            <person name="Cordes E."/>
        </authorList>
    </citation>
    <scope>NUCLEOTIDE SEQUENCE</scope>
    <source>
        <strain evidence="6">USNM1676648</strain>
        <tissue evidence="6">Polyp</tissue>
    </source>
</reference>
<dbReference type="InterPro" id="IPR036770">
    <property type="entry name" value="Ankyrin_rpt-contain_sf"/>
</dbReference>
<dbReference type="AlphaFoldDB" id="A0A9X0A3T0"/>
<evidence type="ECO:0000256" key="2">
    <source>
        <dbReference type="ARBA" id="ARBA00022737"/>
    </source>
</evidence>
<organism evidence="6 7">
    <name type="scientific">Desmophyllum pertusum</name>
    <dbReference type="NCBI Taxonomy" id="174260"/>
    <lineage>
        <taxon>Eukaryota</taxon>
        <taxon>Metazoa</taxon>
        <taxon>Cnidaria</taxon>
        <taxon>Anthozoa</taxon>
        <taxon>Hexacorallia</taxon>
        <taxon>Scleractinia</taxon>
        <taxon>Caryophylliina</taxon>
        <taxon>Caryophylliidae</taxon>
        <taxon>Desmophyllum</taxon>
    </lineage>
</organism>
<dbReference type="SUPFAM" id="SSF52540">
    <property type="entry name" value="P-loop containing nucleoside triphosphate hydrolases"/>
    <property type="match status" value="1"/>
</dbReference>
<evidence type="ECO:0000313" key="7">
    <source>
        <dbReference type="Proteomes" id="UP001163046"/>
    </source>
</evidence>
<sequence>MRQTVSRCRGWQDASSSAAWKGHSKCLKLLLRKGGDLRKPDLNGNTPISLARDPSCLSLIVYHLAEKESRLNARPYQAIEDSMELVLNSLCGENRSGHPVRFTPLQESPHVEEISQGSEGACQVVQSNDEEPCSSEPYEVLARGEVAVQIFNQALREGKACVSRMQLTVIGDVGAGKTSLVRTLSGEEFIEERQETHGIETSMVEKTELDDSWHAVDLNKSHVDDILADKVYQRIKEFLKGSSDPGPSFLTERHRPTGIRRLPSIAGPPISEADSDTTDHTSVIPSVSSPAGWISAREQTAPRDIPVDQIVRRLRDMSLDDKERKYAQISIWDFAGHPLYQAMHHVFLNRRSFYLVVLNLVQLCNPESRDRALTEIHFWLNSIRVHTPQTTPVFLVGTRRDEVSEDISHAEEVLYDELIEKFGQQLVKSKENSFLFAIENRLGSDDVGAVALKKAVVDEASRLMKMDEELPVLWLHFEEEILKCRERPDCPPCVRKAFLKDIMMESSSRVDVKEREFDSMLHFYHDSGVIILPEELIGPKTHSSEIDYLVVINPQYLVNVMTCLHDISDHLDVDREHCNQWKKLQEEGITDIRLLEHLWKEFDSPATELVGILEASGMLCPISALAEVEDGVVQDESESFGSEISKFIIPFHLKEKCLRGKWEKLCRKPWTAFGICNADKVLMFDFHSFLPPALFHYFIVRTSARSKSSNGMRPVIAKEMAIFSFGDSFFIYTENAPEIQPDSNKGQVQKWQKAARIVQYLDVNHDRYLPASLQVS</sequence>
<evidence type="ECO:0000256" key="3">
    <source>
        <dbReference type="ARBA" id="ARBA00022741"/>
    </source>
</evidence>
<dbReference type="EMBL" id="MU825409">
    <property type="protein sequence ID" value="KAJ7391059.1"/>
    <property type="molecule type" value="Genomic_DNA"/>
</dbReference>
<feature type="region of interest" description="Disordered" evidence="4">
    <location>
        <begin position="260"/>
        <end position="282"/>
    </location>
</feature>
<keyword evidence="2" id="KW-0677">Repeat</keyword>
<name>A0A9X0A3T0_9CNID</name>
<gene>
    <name evidence="6" type="ORF">OS493_021080</name>
</gene>
<comment type="cofactor">
    <cofactor evidence="1">
        <name>Mg(2+)</name>
        <dbReference type="ChEBI" id="CHEBI:18420"/>
    </cofactor>
</comment>
<dbReference type="InterPro" id="IPR020859">
    <property type="entry name" value="ROC"/>
</dbReference>
<dbReference type="Gene3D" id="1.25.40.20">
    <property type="entry name" value="Ankyrin repeat-containing domain"/>
    <property type="match status" value="1"/>
</dbReference>
<proteinExistence type="predicted"/>